<reference evidence="2" key="1">
    <citation type="submission" date="2017-02" db="UniProtKB">
        <authorList>
            <consortium name="WormBaseParasite"/>
        </authorList>
    </citation>
    <scope>IDENTIFICATION</scope>
</reference>
<sequence length="68" mass="7694">MLFSYHRRGCSLRIASFSVSHCFVIVRRTLLNPSSTPLSGHCVSEKRVRAVGFKVYAVRWASCSLRCC</sequence>
<evidence type="ECO:0000313" key="2">
    <source>
        <dbReference type="WBParaSite" id="ALUE_0002069801-mRNA-1"/>
    </source>
</evidence>
<proteinExistence type="predicted"/>
<dbReference type="WBParaSite" id="ALUE_0002069801-mRNA-1">
    <property type="protein sequence ID" value="ALUE_0002069801-mRNA-1"/>
    <property type="gene ID" value="ALUE_0002069801"/>
</dbReference>
<evidence type="ECO:0000313" key="1">
    <source>
        <dbReference type="Proteomes" id="UP000036681"/>
    </source>
</evidence>
<dbReference type="AlphaFoldDB" id="A0A0M3IPM0"/>
<dbReference type="Proteomes" id="UP000036681">
    <property type="component" value="Unplaced"/>
</dbReference>
<keyword evidence="1" id="KW-1185">Reference proteome</keyword>
<organism evidence="1 2">
    <name type="scientific">Ascaris lumbricoides</name>
    <name type="common">Giant roundworm</name>
    <dbReference type="NCBI Taxonomy" id="6252"/>
    <lineage>
        <taxon>Eukaryota</taxon>
        <taxon>Metazoa</taxon>
        <taxon>Ecdysozoa</taxon>
        <taxon>Nematoda</taxon>
        <taxon>Chromadorea</taxon>
        <taxon>Rhabditida</taxon>
        <taxon>Spirurina</taxon>
        <taxon>Ascaridomorpha</taxon>
        <taxon>Ascaridoidea</taxon>
        <taxon>Ascarididae</taxon>
        <taxon>Ascaris</taxon>
    </lineage>
</organism>
<accession>A0A0M3IPM0</accession>
<protein>
    <submittedName>
        <fullName evidence="2">Secreted protein</fullName>
    </submittedName>
</protein>
<name>A0A0M3IPM0_ASCLU</name>